<comment type="caution">
    <text evidence="1">The sequence shown here is derived from an EMBL/GenBank/DDBJ whole genome shotgun (WGS) entry which is preliminary data.</text>
</comment>
<organism evidence="1 2">
    <name type="scientific">candidate division Kazan bacterium</name>
    <dbReference type="NCBI Taxonomy" id="2202143"/>
    <lineage>
        <taxon>Bacteria</taxon>
        <taxon>Bacteria division Kazan-3B-28</taxon>
    </lineage>
</organism>
<dbReference type="AlphaFoldDB" id="A0A420ZCL4"/>
<sequence length="140" mass="16119">MGREGDGRLIAFSSRTPWANAQGVFFVSPNFQVGMKISYMLSLCQNIPDRLAHIFHIAPTMPRRMRIWQANCYMQSVCQHEDEPGTLFSYSNRLANMETGLVLHSALWQTAACYRTQRCIVQHRRAWYDAAVTSGMIRSW</sequence>
<dbReference type="Proteomes" id="UP000281261">
    <property type="component" value="Unassembled WGS sequence"/>
</dbReference>
<evidence type="ECO:0000313" key="1">
    <source>
        <dbReference type="EMBL" id="RLC37162.1"/>
    </source>
</evidence>
<name>A0A420ZCL4_UNCK3</name>
<accession>A0A420ZCL4</accession>
<proteinExistence type="predicted"/>
<reference evidence="1 2" key="1">
    <citation type="submission" date="2018-06" db="EMBL/GenBank/DDBJ databases">
        <title>Extensive metabolic versatility and redundancy in microbially diverse, dynamic hydrothermal sediments.</title>
        <authorList>
            <person name="Dombrowski N."/>
            <person name="Teske A."/>
            <person name="Baker B.J."/>
        </authorList>
    </citation>
    <scope>NUCLEOTIDE SEQUENCE [LARGE SCALE GENOMIC DNA]</scope>
    <source>
        <strain evidence="1">B79_G16</strain>
    </source>
</reference>
<evidence type="ECO:0000313" key="2">
    <source>
        <dbReference type="Proteomes" id="UP000281261"/>
    </source>
</evidence>
<protein>
    <submittedName>
        <fullName evidence="1">Uncharacterized protein</fullName>
    </submittedName>
</protein>
<dbReference type="EMBL" id="QMNG01000010">
    <property type="protein sequence ID" value="RLC37162.1"/>
    <property type="molecule type" value="Genomic_DNA"/>
</dbReference>
<gene>
    <name evidence="1" type="ORF">DRH29_02795</name>
</gene>